<dbReference type="InterPro" id="IPR013762">
    <property type="entry name" value="Integrase-like_cat_sf"/>
</dbReference>
<dbReference type="Pfam" id="PF13356">
    <property type="entry name" value="Arm-DNA-bind_3"/>
    <property type="match status" value="1"/>
</dbReference>
<evidence type="ECO:0000256" key="3">
    <source>
        <dbReference type="ARBA" id="ARBA00023125"/>
    </source>
</evidence>
<accession>A0A1G9X296</accession>
<dbReference type="AlphaFoldDB" id="A0A1G9X296"/>
<dbReference type="PANTHER" id="PTHR30629:SF2">
    <property type="entry name" value="PROPHAGE INTEGRASE INTS-RELATED"/>
    <property type="match status" value="1"/>
</dbReference>
<dbReference type="Gene3D" id="3.30.160.390">
    <property type="entry name" value="Integrase, DNA-binding domain"/>
    <property type="match status" value="1"/>
</dbReference>
<evidence type="ECO:0000256" key="4">
    <source>
        <dbReference type="ARBA" id="ARBA00023172"/>
    </source>
</evidence>
<comment type="similarity">
    <text evidence="1">Belongs to the 'phage' integrase family.</text>
</comment>
<evidence type="ECO:0000313" key="6">
    <source>
        <dbReference type="EMBL" id="SDM90849.1"/>
    </source>
</evidence>
<dbReference type="Gene3D" id="1.10.150.130">
    <property type="match status" value="1"/>
</dbReference>
<dbReference type="InterPro" id="IPR011010">
    <property type="entry name" value="DNA_brk_join_enz"/>
</dbReference>
<keyword evidence="2" id="KW-0229">DNA integration</keyword>
<dbReference type="SUPFAM" id="SSF56349">
    <property type="entry name" value="DNA breaking-rejoining enzymes"/>
    <property type="match status" value="1"/>
</dbReference>
<dbReference type="InterPro" id="IPR025166">
    <property type="entry name" value="Integrase_DNA_bind_dom"/>
</dbReference>
<dbReference type="PANTHER" id="PTHR30629">
    <property type="entry name" value="PROPHAGE INTEGRASE"/>
    <property type="match status" value="1"/>
</dbReference>
<dbReference type="GO" id="GO:0003677">
    <property type="term" value="F:DNA binding"/>
    <property type="evidence" value="ECO:0007669"/>
    <property type="project" value="UniProtKB-KW"/>
</dbReference>
<dbReference type="InterPro" id="IPR038488">
    <property type="entry name" value="Integrase_DNA-bd_sf"/>
</dbReference>
<keyword evidence="3" id="KW-0238">DNA-binding</keyword>
<dbReference type="InterPro" id="IPR050808">
    <property type="entry name" value="Phage_Integrase"/>
</dbReference>
<reference evidence="7" key="1">
    <citation type="submission" date="2016-10" db="EMBL/GenBank/DDBJ databases">
        <authorList>
            <person name="Varghese N."/>
            <person name="Submissions S."/>
        </authorList>
    </citation>
    <scope>NUCLEOTIDE SEQUENCE [LARGE SCALE GENOMIC DNA]</scope>
    <source>
        <strain evidence="7">BL47</strain>
    </source>
</reference>
<organism evidence="6 7">
    <name type="scientific">Methylobacterium phyllostachyos</name>
    <dbReference type="NCBI Taxonomy" id="582672"/>
    <lineage>
        <taxon>Bacteria</taxon>
        <taxon>Pseudomonadati</taxon>
        <taxon>Pseudomonadota</taxon>
        <taxon>Alphaproteobacteria</taxon>
        <taxon>Hyphomicrobiales</taxon>
        <taxon>Methylobacteriaceae</taxon>
        <taxon>Methylobacterium</taxon>
    </lineage>
</organism>
<name>A0A1G9X296_9HYPH</name>
<dbReference type="Gene3D" id="1.10.443.10">
    <property type="entry name" value="Intergrase catalytic core"/>
    <property type="match status" value="1"/>
</dbReference>
<dbReference type="GO" id="GO:0015074">
    <property type="term" value="P:DNA integration"/>
    <property type="evidence" value="ECO:0007669"/>
    <property type="project" value="UniProtKB-KW"/>
</dbReference>
<keyword evidence="7" id="KW-1185">Reference proteome</keyword>
<dbReference type="RefSeq" id="WP_091714865.1">
    <property type="nucleotide sequence ID" value="NZ_FNHS01000004.1"/>
</dbReference>
<sequence>MAGKETFTREKDRLTQAHVRRAQGLIARDALQETGLELSDTLCQGLVLRVRRRSGKWLLKTRTSSVTLGDMADLTVAAARVAADQARTSAKTGRDPRLGLQVYREAHRRGLSAADAVDAAFPVELAELTEEERRLNGPWQWGDLVDLFLETKLPTLKGRWAQQYERHLRRTAEGSLARVDVVSVTLDHLVRVRDRVHRERSPSAAAETVEAIKAALDWAWKHHAPRAGLTTVEFPWWRERLTTEWSSKPRDRTPTLPELARTLVLAERHRALGGTAKETAPGMLAALFAVVFTGQRAGALTGTLRATTRAWPERPGWEVWTWTAAEMKGKTPHAIPVPPEALAVIRRHRVDPTSRFLFPSRVPGKAVTPVGLTQWFDRLQGKAKAGRNGGVTLRPEADLFDQNGIRPWTPHDVRRTMAAYLDMERLGGAASAILAHRPPSAKGEPGQERELAQAITLRHYIHSQRLDLKGEGMAVWVAAVLEAYEAEKAALDVRRAA</sequence>
<feature type="domain" description="Integrase DNA-binding" evidence="5">
    <location>
        <begin position="14"/>
        <end position="97"/>
    </location>
</feature>
<dbReference type="EMBL" id="FNHS01000004">
    <property type="protein sequence ID" value="SDM90849.1"/>
    <property type="molecule type" value="Genomic_DNA"/>
</dbReference>
<evidence type="ECO:0000256" key="1">
    <source>
        <dbReference type="ARBA" id="ARBA00008857"/>
    </source>
</evidence>
<dbReference type="GO" id="GO:0006310">
    <property type="term" value="P:DNA recombination"/>
    <property type="evidence" value="ECO:0007669"/>
    <property type="project" value="UniProtKB-KW"/>
</dbReference>
<keyword evidence="4" id="KW-0233">DNA recombination</keyword>
<evidence type="ECO:0000313" key="7">
    <source>
        <dbReference type="Proteomes" id="UP000198704"/>
    </source>
</evidence>
<evidence type="ECO:0000256" key="2">
    <source>
        <dbReference type="ARBA" id="ARBA00022908"/>
    </source>
</evidence>
<gene>
    <name evidence="6" type="ORF">SAMN05216360_104220</name>
</gene>
<proteinExistence type="inferred from homology"/>
<dbReference type="OrthoDB" id="7615137at2"/>
<evidence type="ECO:0000259" key="5">
    <source>
        <dbReference type="Pfam" id="PF13356"/>
    </source>
</evidence>
<protein>
    <recommendedName>
        <fullName evidence="5">Integrase DNA-binding domain-containing protein</fullName>
    </recommendedName>
</protein>
<dbReference type="InterPro" id="IPR010998">
    <property type="entry name" value="Integrase_recombinase_N"/>
</dbReference>
<dbReference type="Proteomes" id="UP000198704">
    <property type="component" value="Unassembled WGS sequence"/>
</dbReference>